<organism evidence="2 3">
    <name type="scientific">Sesamum alatum</name>
    <dbReference type="NCBI Taxonomy" id="300844"/>
    <lineage>
        <taxon>Eukaryota</taxon>
        <taxon>Viridiplantae</taxon>
        <taxon>Streptophyta</taxon>
        <taxon>Embryophyta</taxon>
        <taxon>Tracheophyta</taxon>
        <taxon>Spermatophyta</taxon>
        <taxon>Magnoliopsida</taxon>
        <taxon>eudicotyledons</taxon>
        <taxon>Gunneridae</taxon>
        <taxon>Pentapetalae</taxon>
        <taxon>asterids</taxon>
        <taxon>lamiids</taxon>
        <taxon>Lamiales</taxon>
        <taxon>Pedaliaceae</taxon>
        <taxon>Sesamum</taxon>
    </lineage>
</organism>
<keyword evidence="1" id="KW-1133">Transmembrane helix</keyword>
<evidence type="ECO:0000256" key="1">
    <source>
        <dbReference type="SAM" id="Phobius"/>
    </source>
</evidence>
<evidence type="ECO:0000313" key="3">
    <source>
        <dbReference type="Proteomes" id="UP001293254"/>
    </source>
</evidence>
<keyword evidence="3" id="KW-1185">Reference proteome</keyword>
<dbReference type="Proteomes" id="UP001293254">
    <property type="component" value="Unassembled WGS sequence"/>
</dbReference>
<comment type="caution">
    <text evidence="2">The sequence shown here is derived from an EMBL/GenBank/DDBJ whole genome shotgun (WGS) entry which is preliminary data.</text>
</comment>
<accession>A0AAE1Y597</accession>
<proteinExistence type="predicted"/>
<reference evidence="2" key="2">
    <citation type="journal article" date="2024" name="Plant">
        <title>Genomic evolution and insights into agronomic trait innovations of Sesamum species.</title>
        <authorList>
            <person name="Miao H."/>
            <person name="Wang L."/>
            <person name="Qu L."/>
            <person name="Liu H."/>
            <person name="Sun Y."/>
            <person name="Le M."/>
            <person name="Wang Q."/>
            <person name="Wei S."/>
            <person name="Zheng Y."/>
            <person name="Lin W."/>
            <person name="Duan Y."/>
            <person name="Cao H."/>
            <person name="Xiong S."/>
            <person name="Wang X."/>
            <person name="Wei L."/>
            <person name="Li C."/>
            <person name="Ma Q."/>
            <person name="Ju M."/>
            <person name="Zhao R."/>
            <person name="Li G."/>
            <person name="Mu C."/>
            <person name="Tian Q."/>
            <person name="Mei H."/>
            <person name="Zhang T."/>
            <person name="Gao T."/>
            <person name="Zhang H."/>
        </authorList>
    </citation>
    <scope>NUCLEOTIDE SEQUENCE</scope>
    <source>
        <strain evidence="2">3651</strain>
    </source>
</reference>
<feature type="transmembrane region" description="Helical" evidence="1">
    <location>
        <begin position="77"/>
        <end position="105"/>
    </location>
</feature>
<dbReference type="EMBL" id="JACGWO010000007">
    <property type="protein sequence ID" value="KAK4423373.1"/>
    <property type="molecule type" value="Genomic_DNA"/>
</dbReference>
<sequence>MNFPIEFSIFSADFLLMRNTGSPIACTQMWIFMRSTSSRASSGSHGFETTRFPRDDHGLWRQMRSRLASLSRRNTRMFWSIMFIWVFGGIFQALERVVFMALLFWGLSERTLTTRGNLSYCFGSCVFGFSSSENSSWRVLLKSWSAGSKSSI</sequence>
<keyword evidence="1" id="KW-0812">Transmembrane</keyword>
<dbReference type="AlphaFoldDB" id="A0AAE1Y597"/>
<protein>
    <submittedName>
        <fullName evidence="2">Uncharacterized protein</fullName>
    </submittedName>
</protein>
<evidence type="ECO:0000313" key="2">
    <source>
        <dbReference type="EMBL" id="KAK4423373.1"/>
    </source>
</evidence>
<reference evidence="2" key="1">
    <citation type="submission" date="2020-06" db="EMBL/GenBank/DDBJ databases">
        <authorList>
            <person name="Li T."/>
            <person name="Hu X."/>
            <person name="Zhang T."/>
            <person name="Song X."/>
            <person name="Zhang H."/>
            <person name="Dai N."/>
            <person name="Sheng W."/>
            <person name="Hou X."/>
            <person name="Wei L."/>
        </authorList>
    </citation>
    <scope>NUCLEOTIDE SEQUENCE</scope>
    <source>
        <strain evidence="2">3651</strain>
        <tissue evidence="2">Leaf</tissue>
    </source>
</reference>
<gene>
    <name evidence="2" type="ORF">Salat_1920100</name>
</gene>
<keyword evidence="1" id="KW-0472">Membrane</keyword>
<name>A0AAE1Y597_9LAMI</name>